<proteinExistence type="predicted"/>
<organism evidence="1 2">
    <name type="scientific">Prorocentrum cordatum</name>
    <dbReference type="NCBI Taxonomy" id="2364126"/>
    <lineage>
        <taxon>Eukaryota</taxon>
        <taxon>Sar</taxon>
        <taxon>Alveolata</taxon>
        <taxon>Dinophyceae</taxon>
        <taxon>Prorocentrales</taxon>
        <taxon>Prorocentraceae</taxon>
        <taxon>Prorocentrum</taxon>
    </lineage>
</organism>
<keyword evidence="2" id="KW-1185">Reference proteome</keyword>
<accession>A0ABN9S5N5</accession>
<sequence>GRGGKQGGVESLAIFNIVLEWSASDLQASWARGNFGFQLDREGVPPISHIIWADNIYLFAATASDFKTITQELTEVQQDAAGLSIDAVEELEVLGALVSREADAHTSMEHRLAKAEGTYWSNARTLRGP</sequence>
<protein>
    <submittedName>
        <fullName evidence="1">Uncharacterized protein</fullName>
    </submittedName>
</protein>
<reference evidence="1" key="1">
    <citation type="submission" date="2023-10" db="EMBL/GenBank/DDBJ databases">
        <authorList>
            <person name="Chen Y."/>
            <person name="Shah S."/>
            <person name="Dougan E. K."/>
            <person name="Thang M."/>
            <person name="Chan C."/>
        </authorList>
    </citation>
    <scope>NUCLEOTIDE SEQUENCE [LARGE SCALE GENOMIC DNA]</scope>
</reference>
<evidence type="ECO:0000313" key="2">
    <source>
        <dbReference type="Proteomes" id="UP001189429"/>
    </source>
</evidence>
<evidence type="ECO:0000313" key="1">
    <source>
        <dbReference type="EMBL" id="CAK0826579.1"/>
    </source>
</evidence>
<feature type="non-terminal residue" evidence="1">
    <location>
        <position position="129"/>
    </location>
</feature>
<name>A0ABN9S5N5_9DINO</name>
<gene>
    <name evidence="1" type="ORF">PCOR1329_LOCUS26375</name>
</gene>
<dbReference type="Proteomes" id="UP001189429">
    <property type="component" value="Unassembled WGS sequence"/>
</dbReference>
<dbReference type="EMBL" id="CAUYUJ010009369">
    <property type="protein sequence ID" value="CAK0826579.1"/>
    <property type="molecule type" value="Genomic_DNA"/>
</dbReference>
<feature type="non-terminal residue" evidence="1">
    <location>
        <position position="1"/>
    </location>
</feature>
<comment type="caution">
    <text evidence="1">The sequence shown here is derived from an EMBL/GenBank/DDBJ whole genome shotgun (WGS) entry which is preliminary data.</text>
</comment>